<keyword evidence="2" id="KW-1185">Reference proteome</keyword>
<name>A0ABU3WR81_9NOCA</name>
<sequence length="402" mass="44287">MSDEQPFEPPTLRRERIDHQVRHWCEHGRIDGRHAPLSDAAALCLAAGHLDEETREILAARRRAGRPLPTLDGFGDLRRLTDEHARIAARAAELRPGAVRLVFDYRAIELDKRLRAAHRAFAHSPAHYAQGVRAMRRDRRDGVHLDPAQRDALFAALQRTPVPLSVPVTAQARGAVLGVAVERVARWSEGTPAEAAGRRAAEALTRRVPEDDDRFADRYDTLLYLAGSLYDRIETSTAWNSEQLVVQRAQLDLADELTQIAVDTVALRGLLAELADAARTAPAARPGLEVRARALEAVWDQLVDRVAALARIGDLLTMVEEQMRHDRVAERTASLDERIDRLIGRSGTRELSAENTHFVGDQVDAAAGSLRSLHLALRGDIAALTSRERPPGLTAVDALPPG</sequence>
<reference evidence="1 2" key="1">
    <citation type="submission" date="2019-10" db="EMBL/GenBank/DDBJ databases">
        <title>Draft Genome Assembly of Rhodococcus zopfii DSM44189.</title>
        <authorList>
            <person name="Sutton J.M."/>
            <person name="Akob D.M."/>
            <person name="Bushman T.J."/>
        </authorList>
    </citation>
    <scope>NUCLEOTIDE SEQUENCE [LARGE SCALE GENOMIC DNA]</scope>
    <source>
        <strain evidence="1 2">DSM 44189</strain>
    </source>
</reference>
<gene>
    <name evidence="1" type="ORF">F8M49_14515</name>
</gene>
<comment type="caution">
    <text evidence="1">The sequence shown here is derived from an EMBL/GenBank/DDBJ whole genome shotgun (WGS) entry which is preliminary data.</text>
</comment>
<accession>A0ABU3WR81</accession>
<dbReference type="EMBL" id="WBMO01000001">
    <property type="protein sequence ID" value="MDV2476257.1"/>
    <property type="molecule type" value="Genomic_DNA"/>
</dbReference>
<evidence type="ECO:0000313" key="1">
    <source>
        <dbReference type="EMBL" id="MDV2476257.1"/>
    </source>
</evidence>
<dbReference type="Proteomes" id="UP001275440">
    <property type="component" value="Unassembled WGS sequence"/>
</dbReference>
<proteinExistence type="predicted"/>
<evidence type="ECO:0000313" key="2">
    <source>
        <dbReference type="Proteomes" id="UP001275440"/>
    </source>
</evidence>
<organism evidence="1 2">
    <name type="scientific">Rhodococcus zopfii</name>
    <dbReference type="NCBI Taxonomy" id="43772"/>
    <lineage>
        <taxon>Bacteria</taxon>
        <taxon>Bacillati</taxon>
        <taxon>Actinomycetota</taxon>
        <taxon>Actinomycetes</taxon>
        <taxon>Mycobacteriales</taxon>
        <taxon>Nocardiaceae</taxon>
        <taxon>Rhodococcus</taxon>
    </lineage>
</organism>
<protein>
    <submittedName>
        <fullName evidence="1">Uncharacterized protein</fullName>
    </submittedName>
</protein>